<sequence length="321" mass="33448">MTTRPGLDPELATLLGALPQAPPLSAETLDLIRSYAVVPASTALAGHDVDRRDVTLTAADGGSVGLTVLSPTGSDGEGTRGGAPCIYWVHGGGMVMGDRFSQIDIPLEWLARFGAVVVTIDYRLAPQVGGTTLVEDCYAGLVWTAEHAAELGIDPQRIVVAGTSAGGGLAAGTVLLARDRRGPAVAGQVLACAMLDHRNDTGSSHQFDGPGVWSREANAFGWRCVLQGEADVSAYVSPALAADLSGLPPTYVDAGTAEVLRDEDVTYATRIWAAGGQAELHVWAGGCHGFDALFPGARLSAVAREARTRWLDRLLVPSEQP</sequence>
<comment type="caution">
    <text evidence="3">The sequence shown here is derived from an EMBL/GenBank/DDBJ whole genome shotgun (WGS) entry which is preliminary data.</text>
</comment>
<evidence type="ECO:0000256" key="1">
    <source>
        <dbReference type="ARBA" id="ARBA00022801"/>
    </source>
</evidence>
<evidence type="ECO:0000313" key="3">
    <source>
        <dbReference type="EMBL" id="GAA4735623.1"/>
    </source>
</evidence>
<dbReference type="GO" id="GO:0016787">
    <property type="term" value="F:hydrolase activity"/>
    <property type="evidence" value="ECO:0007669"/>
    <property type="project" value="UniProtKB-KW"/>
</dbReference>
<proteinExistence type="predicted"/>
<dbReference type="Pfam" id="PF07859">
    <property type="entry name" value="Abhydrolase_3"/>
    <property type="match status" value="1"/>
</dbReference>
<gene>
    <name evidence="3" type="ORF">GCM10023350_19340</name>
</gene>
<keyword evidence="1 3" id="KW-0378">Hydrolase</keyword>
<dbReference type="InterPro" id="IPR050300">
    <property type="entry name" value="GDXG_lipolytic_enzyme"/>
</dbReference>
<dbReference type="InterPro" id="IPR013094">
    <property type="entry name" value="AB_hydrolase_3"/>
</dbReference>
<dbReference type="RefSeq" id="WP_345526553.1">
    <property type="nucleotide sequence ID" value="NZ_BAABKN010000012.1"/>
</dbReference>
<evidence type="ECO:0000259" key="2">
    <source>
        <dbReference type="Pfam" id="PF07859"/>
    </source>
</evidence>
<protein>
    <submittedName>
        <fullName evidence="3">Alpha/beta hydrolase</fullName>
    </submittedName>
</protein>
<reference evidence="4" key="1">
    <citation type="journal article" date="2019" name="Int. J. Syst. Evol. Microbiol.">
        <title>The Global Catalogue of Microorganisms (GCM) 10K type strain sequencing project: providing services to taxonomists for standard genome sequencing and annotation.</title>
        <authorList>
            <consortium name="The Broad Institute Genomics Platform"/>
            <consortium name="The Broad Institute Genome Sequencing Center for Infectious Disease"/>
            <person name="Wu L."/>
            <person name="Ma J."/>
        </authorList>
    </citation>
    <scope>NUCLEOTIDE SEQUENCE [LARGE SCALE GENOMIC DNA]</scope>
    <source>
        <strain evidence="4">JCM 18532</strain>
    </source>
</reference>
<keyword evidence="4" id="KW-1185">Reference proteome</keyword>
<dbReference type="Gene3D" id="3.40.50.1820">
    <property type="entry name" value="alpha/beta hydrolase"/>
    <property type="match status" value="1"/>
</dbReference>
<name>A0ABP8YT02_9ACTN</name>
<organism evidence="3 4">
    <name type="scientific">Nocardioides endophyticus</name>
    <dbReference type="NCBI Taxonomy" id="1353775"/>
    <lineage>
        <taxon>Bacteria</taxon>
        <taxon>Bacillati</taxon>
        <taxon>Actinomycetota</taxon>
        <taxon>Actinomycetes</taxon>
        <taxon>Propionibacteriales</taxon>
        <taxon>Nocardioidaceae</taxon>
        <taxon>Nocardioides</taxon>
    </lineage>
</organism>
<dbReference type="PANTHER" id="PTHR48081:SF8">
    <property type="entry name" value="ALPHA_BETA HYDROLASE FOLD-3 DOMAIN-CONTAINING PROTEIN-RELATED"/>
    <property type="match status" value="1"/>
</dbReference>
<dbReference type="Proteomes" id="UP001499882">
    <property type="component" value="Unassembled WGS sequence"/>
</dbReference>
<dbReference type="SUPFAM" id="SSF53474">
    <property type="entry name" value="alpha/beta-Hydrolases"/>
    <property type="match status" value="1"/>
</dbReference>
<dbReference type="InterPro" id="IPR029058">
    <property type="entry name" value="AB_hydrolase_fold"/>
</dbReference>
<dbReference type="PANTHER" id="PTHR48081">
    <property type="entry name" value="AB HYDROLASE SUPERFAMILY PROTEIN C4A8.06C"/>
    <property type="match status" value="1"/>
</dbReference>
<accession>A0ABP8YT02</accession>
<feature type="domain" description="Alpha/beta hydrolase fold-3" evidence="2">
    <location>
        <begin position="87"/>
        <end position="290"/>
    </location>
</feature>
<evidence type="ECO:0000313" key="4">
    <source>
        <dbReference type="Proteomes" id="UP001499882"/>
    </source>
</evidence>
<dbReference type="EMBL" id="BAABKN010000012">
    <property type="protein sequence ID" value="GAA4735623.1"/>
    <property type="molecule type" value="Genomic_DNA"/>
</dbReference>